<proteinExistence type="predicted"/>
<dbReference type="RefSeq" id="WP_283806841.1">
    <property type="nucleotide sequence ID" value="NZ_LT629750.1"/>
</dbReference>
<keyword evidence="3" id="KW-1185">Reference proteome</keyword>
<feature type="region of interest" description="Disordered" evidence="1">
    <location>
        <begin position="1"/>
        <end position="24"/>
    </location>
</feature>
<dbReference type="EMBL" id="LT629750">
    <property type="protein sequence ID" value="SDS27425.1"/>
    <property type="molecule type" value="Genomic_DNA"/>
</dbReference>
<dbReference type="Proteomes" id="UP000243904">
    <property type="component" value="Chromosome I"/>
</dbReference>
<evidence type="ECO:0000313" key="2">
    <source>
        <dbReference type="EMBL" id="SDS27425.1"/>
    </source>
</evidence>
<sequence length="42" mass="4856">MDNETKQPRKPRDPKPPTRPSYEKVVENVDKWANSPGLQPPK</sequence>
<dbReference type="AlphaFoldDB" id="A0A1H1QVN8"/>
<organism evidence="2 3">
    <name type="scientific">Bradyrhizobium canariense</name>
    <dbReference type="NCBI Taxonomy" id="255045"/>
    <lineage>
        <taxon>Bacteria</taxon>
        <taxon>Pseudomonadati</taxon>
        <taxon>Pseudomonadota</taxon>
        <taxon>Alphaproteobacteria</taxon>
        <taxon>Hyphomicrobiales</taxon>
        <taxon>Nitrobacteraceae</taxon>
        <taxon>Bradyrhizobium</taxon>
    </lineage>
</organism>
<evidence type="ECO:0000313" key="3">
    <source>
        <dbReference type="Proteomes" id="UP000243904"/>
    </source>
</evidence>
<accession>A0A1H1QVN8</accession>
<protein>
    <submittedName>
        <fullName evidence="2">Uncharacterized protein</fullName>
    </submittedName>
</protein>
<gene>
    <name evidence="2" type="ORF">SAMN05444158_1549</name>
</gene>
<name>A0A1H1QVN8_9BRAD</name>
<reference evidence="3" key="1">
    <citation type="submission" date="2016-10" db="EMBL/GenBank/DDBJ databases">
        <authorList>
            <person name="Varghese N."/>
            <person name="Submissions S."/>
        </authorList>
    </citation>
    <scope>NUCLEOTIDE SEQUENCE [LARGE SCALE GENOMIC DNA]</scope>
    <source>
        <strain evidence="3">GAS369</strain>
    </source>
</reference>
<evidence type="ECO:0000256" key="1">
    <source>
        <dbReference type="SAM" id="MobiDB-lite"/>
    </source>
</evidence>